<feature type="domain" description="Trafficking protein particle complex II-specific subunit 65 IgD3" evidence="2">
    <location>
        <begin position="557"/>
        <end position="712"/>
    </location>
</feature>
<dbReference type="RefSeq" id="XP_058338708.1">
    <property type="nucleotide sequence ID" value="XM_058490572.1"/>
</dbReference>
<proteinExistence type="predicted"/>
<dbReference type="EMBL" id="JARTCD010000072">
    <property type="protein sequence ID" value="KAJ8653794.1"/>
    <property type="molecule type" value="Genomic_DNA"/>
</dbReference>
<feature type="region of interest" description="Disordered" evidence="1">
    <location>
        <begin position="228"/>
        <end position="247"/>
    </location>
</feature>
<dbReference type="InterPro" id="IPR055420">
    <property type="entry name" value="IgD3_Trs65"/>
</dbReference>
<feature type="region of interest" description="Disordered" evidence="1">
    <location>
        <begin position="462"/>
        <end position="556"/>
    </location>
</feature>
<dbReference type="Pfam" id="PF12735">
    <property type="entry name" value="IgD3_Trs65"/>
    <property type="match status" value="1"/>
</dbReference>
<name>A0AAD7XR82_9FUNG</name>
<evidence type="ECO:0000256" key="1">
    <source>
        <dbReference type="SAM" id="MobiDB-lite"/>
    </source>
</evidence>
<evidence type="ECO:0000313" key="3">
    <source>
        <dbReference type="EMBL" id="KAJ8653794.1"/>
    </source>
</evidence>
<dbReference type="InterPro" id="IPR024662">
    <property type="entry name" value="Trs65"/>
</dbReference>
<feature type="compositionally biased region" description="Low complexity" evidence="1">
    <location>
        <begin position="546"/>
        <end position="556"/>
    </location>
</feature>
<evidence type="ECO:0000313" key="4">
    <source>
        <dbReference type="Proteomes" id="UP001234581"/>
    </source>
</evidence>
<dbReference type="PANTHER" id="PTHR28159:SF1">
    <property type="entry name" value="TRAFFICKING PROTEIN PARTICLE COMPLEX II-SPECIFIC SUBUNIT 65"/>
    <property type="match status" value="1"/>
</dbReference>
<dbReference type="AlphaFoldDB" id="A0AAD7XR82"/>
<keyword evidence="4" id="KW-1185">Reference proteome</keyword>
<dbReference type="GO" id="GO:0006891">
    <property type="term" value="P:intra-Golgi vesicle-mediated transport"/>
    <property type="evidence" value="ECO:0007669"/>
    <property type="project" value="InterPro"/>
</dbReference>
<dbReference type="GO" id="GO:1990071">
    <property type="term" value="C:TRAPPII protein complex"/>
    <property type="evidence" value="ECO:0007669"/>
    <property type="project" value="InterPro"/>
</dbReference>
<reference evidence="3 4" key="1">
    <citation type="submission" date="2023-03" db="EMBL/GenBank/DDBJ databases">
        <title>Genome sequence of Lichtheimia ornata CBS 291.66.</title>
        <authorList>
            <person name="Mohabir J.T."/>
            <person name="Shea T.P."/>
            <person name="Kurbessoian T."/>
            <person name="Berby B."/>
            <person name="Fontaine J."/>
            <person name="Livny J."/>
            <person name="Gnirke A."/>
            <person name="Stajich J.E."/>
            <person name="Cuomo C.A."/>
        </authorList>
    </citation>
    <scope>NUCLEOTIDE SEQUENCE [LARGE SCALE GENOMIC DNA]</scope>
    <source>
        <strain evidence="3">CBS 291.66</strain>
    </source>
</reference>
<accession>A0AAD7XR82</accession>
<dbReference type="PANTHER" id="PTHR28159">
    <property type="entry name" value="TRAFFICKING PROTEIN PARTICLE COMPLEX II-SPECIFIC SUBUNIT 65"/>
    <property type="match status" value="1"/>
</dbReference>
<dbReference type="GeneID" id="83217996"/>
<dbReference type="GO" id="GO:0005802">
    <property type="term" value="C:trans-Golgi network"/>
    <property type="evidence" value="ECO:0007669"/>
    <property type="project" value="TreeGrafter"/>
</dbReference>
<evidence type="ECO:0000259" key="2">
    <source>
        <dbReference type="Pfam" id="PF12735"/>
    </source>
</evidence>
<protein>
    <recommendedName>
        <fullName evidence="2">Trafficking protein particle complex II-specific subunit 65 IgD3 domain-containing protein</fullName>
    </recommendedName>
</protein>
<feature type="region of interest" description="Disordered" evidence="1">
    <location>
        <begin position="101"/>
        <end position="170"/>
    </location>
</feature>
<gene>
    <name evidence="3" type="ORF">O0I10_010593</name>
</gene>
<feature type="compositionally biased region" description="Low complexity" evidence="1">
    <location>
        <begin position="128"/>
        <end position="143"/>
    </location>
</feature>
<comment type="caution">
    <text evidence="3">The sequence shown here is derived from an EMBL/GenBank/DDBJ whole genome shotgun (WGS) entry which is preliminary data.</text>
</comment>
<organism evidence="3 4">
    <name type="scientific">Lichtheimia ornata</name>
    <dbReference type="NCBI Taxonomy" id="688661"/>
    <lineage>
        <taxon>Eukaryota</taxon>
        <taxon>Fungi</taxon>
        <taxon>Fungi incertae sedis</taxon>
        <taxon>Mucoromycota</taxon>
        <taxon>Mucoromycotina</taxon>
        <taxon>Mucoromycetes</taxon>
        <taxon>Mucorales</taxon>
        <taxon>Lichtheimiaceae</taxon>
        <taxon>Lichtheimia</taxon>
    </lineage>
</organism>
<sequence>MDTSNSVSPELFFNEAEFRVLTPNLSFEADALPSSEEILTAQARQFTFYDEQVRVFLYARVPHPISGTGDDVFSAVQTFFQHLDVHVEASITDGAAAAAAATTPSTFPPPLQPSSSFTTASPHHRSLSTKLNSSSSSAPSSPKTQKRDIRAPTSAGTPPPPPSLPADSLPFFSHTYNSRGKDAEPMIFEHDKAYCCLFPLVIPVLYVKTRAQQPQLLFNFNVSYRPLPSKSKDETSKSSTDASDQDVNEYDTELFETIDLLGGLSEDPVFASPLHQRFVVEKQSRQAASGSFSQASHSTPHMLTLRRHVHETLAVRSGLNVKMRTTNASIADKMVMMSVELENPVETDCVFMVDKVEVHVSNSVVSSAFAKEVDFPITLETLDQMVFLYNVTLLEDGSAKPPQQPQRIFPVRHRPTPSMPMHYQDERLQPQRVSIQVFGAPVVEGVRAATMRSKWNTMLDVSSMRQKREEPDPRFSSLLASSSPQVDPRSSASLATSVSVSPGARSLGSPLVDPKKRMLMTTMDTPGSQTPVANRALPPPPPPQPASAAAVAPATPATTRRTDVEIVDGIVVSFTVPPIIRVGKEFPLQVFIVNRSKHTRRFQVMVPNRKRQHPPTDAMANKSLLPVVQSTVDPYMDETEFLRLYFENETHEADIICLENNVRLSPLGPSTSQSVDIRFIAVKEKLHTIDLIQLVDQDTGFVTNLRHVLEIFVDGPESKD</sequence>
<feature type="compositionally biased region" description="Low complexity" evidence="1">
    <location>
        <begin position="490"/>
        <end position="501"/>
    </location>
</feature>
<dbReference type="Proteomes" id="UP001234581">
    <property type="component" value="Unassembled WGS sequence"/>
</dbReference>